<dbReference type="EMBL" id="DXCP01000005">
    <property type="protein sequence ID" value="HIY78998.1"/>
    <property type="molecule type" value="Genomic_DNA"/>
</dbReference>
<feature type="transmembrane region" description="Helical" evidence="2">
    <location>
        <begin position="195"/>
        <end position="219"/>
    </location>
</feature>
<sequence length="350" mass="35072">MAGWTNNDRPPVPQGITGSAQEGRGIVPRTPGQDERRGAPSLPVGAVLCALGGAVASSTLSFVGPGLVSYGYLSVAPRGGIRARVVCLASMLVPAAVVGMLAGVSMAASAVVACLMALAVCELTASHRLTPGALCAVVGAGALALLGADELVALANGTTLSADVRSLVDALQQQLGDALVGSSAQLGAVWAAVELLWPVAYVMAALGSCVSALVGALVASRSSSDVARLPRLADFDLPLWVVAVLVASVAGIAFAVSVDGSASQVALALSANVAMAVRFALAAQGLAVLVWLARGKGLGPFTSTLMGVVALYLEVQFVVLTIAGLVDVWANFRHLDRGVRPGATGATMQD</sequence>
<comment type="caution">
    <text evidence="3">The sequence shown here is derived from an EMBL/GenBank/DDBJ whole genome shotgun (WGS) entry which is preliminary data.</text>
</comment>
<feature type="transmembrane region" description="Helical" evidence="2">
    <location>
        <begin position="130"/>
        <end position="148"/>
    </location>
</feature>
<accession>A0A9D1ZCR4</accession>
<reference evidence="3" key="1">
    <citation type="journal article" date="2021" name="PeerJ">
        <title>Extensive microbial diversity within the chicken gut microbiome revealed by metagenomics and culture.</title>
        <authorList>
            <person name="Gilroy R."/>
            <person name="Ravi A."/>
            <person name="Getino M."/>
            <person name="Pursley I."/>
            <person name="Horton D.L."/>
            <person name="Alikhan N.F."/>
            <person name="Baker D."/>
            <person name="Gharbi K."/>
            <person name="Hall N."/>
            <person name="Watson M."/>
            <person name="Adriaenssens E.M."/>
            <person name="Foster-Nyarko E."/>
            <person name="Jarju S."/>
            <person name="Secka A."/>
            <person name="Antonio M."/>
            <person name="Oren A."/>
            <person name="Chaudhuri R.R."/>
            <person name="La Ragione R."/>
            <person name="Hildebrand F."/>
            <person name="Pallen M.J."/>
        </authorList>
    </citation>
    <scope>NUCLEOTIDE SEQUENCE</scope>
    <source>
        <strain evidence="3">ChiHjej10B9-743</strain>
    </source>
</reference>
<dbReference type="Proteomes" id="UP000824133">
    <property type="component" value="Unassembled WGS sequence"/>
</dbReference>
<keyword evidence="2" id="KW-0472">Membrane</keyword>
<feature type="transmembrane region" description="Helical" evidence="2">
    <location>
        <begin position="85"/>
        <end position="118"/>
    </location>
</feature>
<organism evidence="3 4">
    <name type="scientific">Candidatus Olsenella excrementavium</name>
    <dbReference type="NCBI Taxonomy" id="2838709"/>
    <lineage>
        <taxon>Bacteria</taxon>
        <taxon>Bacillati</taxon>
        <taxon>Actinomycetota</taxon>
        <taxon>Coriobacteriia</taxon>
        <taxon>Coriobacteriales</taxon>
        <taxon>Atopobiaceae</taxon>
        <taxon>Olsenella</taxon>
    </lineage>
</organism>
<feature type="region of interest" description="Disordered" evidence="1">
    <location>
        <begin position="1"/>
        <end position="38"/>
    </location>
</feature>
<name>A0A9D1ZCR4_9ACTN</name>
<protein>
    <submittedName>
        <fullName evidence="3">YybS family protein</fullName>
    </submittedName>
</protein>
<proteinExistence type="predicted"/>
<feature type="transmembrane region" description="Helical" evidence="2">
    <location>
        <begin position="44"/>
        <end position="73"/>
    </location>
</feature>
<evidence type="ECO:0000313" key="3">
    <source>
        <dbReference type="EMBL" id="HIY78998.1"/>
    </source>
</evidence>
<feature type="transmembrane region" description="Helical" evidence="2">
    <location>
        <begin position="305"/>
        <end position="330"/>
    </location>
</feature>
<evidence type="ECO:0000256" key="2">
    <source>
        <dbReference type="SAM" id="Phobius"/>
    </source>
</evidence>
<dbReference type="InterPro" id="IPR018710">
    <property type="entry name" value="DUF2232"/>
</dbReference>
<feature type="transmembrane region" description="Helical" evidence="2">
    <location>
        <begin position="239"/>
        <end position="258"/>
    </location>
</feature>
<keyword evidence="2" id="KW-1133">Transmembrane helix</keyword>
<gene>
    <name evidence="3" type="ORF">IAA42_00935</name>
</gene>
<reference evidence="3" key="2">
    <citation type="submission" date="2021-04" db="EMBL/GenBank/DDBJ databases">
        <authorList>
            <person name="Gilroy R."/>
        </authorList>
    </citation>
    <scope>NUCLEOTIDE SEQUENCE</scope>
    <source>
        <strain evidence="3">ChiHjej10B9-743</strain>
    </source>
</reference>
<dbReference type="AlphaFoldDB" id="A0A9D1ZCR4"/>
<dbReference type="Pfam" id="PF09991">
    <property type="entry name" value="DUF2232"/>
    <property type="match status" value="1"/>
</dbReference>
<feature type="transmembrane region" description="Helical" evidence="2">
    <location>
        <begin position="265"/>
        <end position="293"/>
    </location>
</feature>
<evidence type="ECO:0000256" key="1">
    <source>
        <dbReference type="SAM" id="MobiDB-lite"/>
    </source>
</evidence>
<evidence type="ECO:0000313" key="4">
    <source>
        <dbReference type="Proteomes" id="UP000824133"/>
    </source>
</evidence>
<keyword evidence="2" id="KW-0812">Transmembrane</keyword>